<dbReference type="EMBL" id="CP132976">
    <property type="protein sequence ID" value="WMD21211.1"/>
    <property type="molecule type" value="Genomic_DNA"/>
</dbReference>
<protein>
    <submittedName>
        <fullName evidence="1">Uncharacterized protein</fullName>
    </submittedName>
</protein>
<sequence length="251" mass="27152">MRLIKRSNQYDQCRNKASLFHSSNTLSENPMSRFVSTLLASIFVFAATSALAADNSPASASEALRLFARCDASLFNALKENPNLFGPAAEVKKRANAATIAVGNPLSEKGRDQVFSEPIDVDGLRLIAWHDEVSYDIDFGGFLFWGFKAEGSLKAVAKKINAVLPASGKLADGGDVWARAEIRRVGDPADSWRPSGLETSTVTPKGSVERVLMLQSDTADQTNVLCTLQGSITPTLLQAMRPDLTNAEYPQ</sequence>
<evidence type="ECO:0000313" key="2">
    <source>
        <dbReference type="Proteomes" id="UP001234798"/>
    </source>
</evidence>
<evidence type="ECO:0000313" key="1">
    <source>
        <dbReference type="EMBL" id="WMD21211.1"/>
    </source>
</evidence>
<proteinExistence type="predicted"/>
<accession>A0ABY9M2I2</accession>
<reference evidence="1 2" key="1">
    <citation type="submission" date="2023-08" db="EMBL/GenBank/DDBJ databases">
        <title>Achromobacter seleniivolatilans sp. nov., isolated from seleniferous soil.</title>
        <authorList>
            <person name="Zhang S."/>
            <person name="Li K."/>
            <person name="Peng J."/>
            <person name="Zhao Q."/>
            <person name="Wang H."/>
            <person name="Guo Y."/>
        </authorList>
    </citation>
    <scope>NUCLEOTIDE SEQUENCE [LARGE SCALE GENOMIC DNA]</scope>
    <source>
        <strain evidence="1 2">R39</strain>
    </source>
</reference>
<keyword evidence="2" id="KW-1185">Reference proteome</keyword>
<dbReference type="Proteomes" id="UP001234798">
    <property type="component" value="Chromosome"/>
</dbReference>
<gene>
    <name evidence="1" type="ORF">RAS12_02250</name>
</gene>
<name>A0ABY9M2I2_9BURK</name>
<organism evidence="1 2">
    <name type="scientific">Achromobacter seleniivolatilans</name>
    <dbReference type="NCBI Taxonomy" id="3047478"/>
    <lineage>
        <taxon>Bacteria</taxon>
        <taxon>Pseudomonadati</taxon>
        <taxon>Pseudomonadota</taxon>
        <taxon>Betaproteobacteria</taxon>
        <taxon>Burkholderiales</taxon>
        <taxon>Alcaligenaceae</taxon>
        <taxon>Achromobacter</taxon>
    </lineage>
</organism>
<dbReference type="RefSeq" id="WP_306944876.1">
    <property type="nucleotide sequence ID" value="NZ_CP132976.1"/>
</dbReference>